<evidence type="ECO:0000259" key="14">
    <source>
        <dbReference type="Pfam" id="PF00535"/>
    </source>
</evidence>
<keyword evidence="11" id="KW-1015">Disulfide bond</keyword>
<dbReference type="PIRSF" id="PIRSF000474">
    <property type="entry name" value="GM2_GD2_synthase"/>
    <property type="match status" value="1"/>
</dbReference>
<dbReference type="PANTHER" id="PTHR15046:SF2">
    <property type="entry name" value="BETA-1,4 N-ACETYLGALACTOSAMINYLTRANSFERASE 2"/>
    <property type="match status" value="1"/>
</dbReference>
<feature type="transmembrane region" description="Helical" evidence="13">
    <location>
        <begin position="12"/>
        <end position="33"/>
    </location>
</feature>
<evidence type="ECO:0000256" key="7">
    <source>
        <dbReference type="ARBA" id="ARBA00022968"/>
    </source>
</evidence>
<keyword evidence="4 12" id="KW-0328">Glycosyltransferase</keyword>
<reference evidence="16" key="1">
    <citation type="submission" date="2025-08" db="UniProtKB">
        <authorList>
            <consortium name="RefSeq"/>
        </authorList>
    </citation>
    <scope>IDENTIFICATION</scope>
    <source>
        <tissue evidence="16">Blood</tissue>
    </source>
</reference>
<dbReference type="Gene3D" id="3.90.550.10">
    <property type="entry name" value="Spore Coat Polysaccharide Biosynthesis Protein SpsA, Chain A"/>
    <property type="match status" value="1"/>
</dbReference>
<dbReference type="GO" id="GO:0019276">
    <property type="term" value="P:UDP-N-acetylgalactosamine metabolic process"/>
    <property type="evidence" value="ECO:0007669"/>
    <property type="project" value="TreeGrafter"/>
</dbReference>
<comment type="subcellular location">
    <subcellularLocation>
        <location evidence="1">Golgi apparatus membrane</location>
        <topology evidence="1">Single-pass type II membrane protein</topology>
    </subcellularLocation>
</comment>
<evidence type="ECO:0000256" key="2">
    <source>
        <dbReference type="ARBA" id="ARBA00006739"/>
    </source>
</evidence>
<dbReference type="GO" id="GO:0000139">
    <property type="term" value="C:Golgi membrane"/>
    <property type="evidence" value="ECO:0007669"/>
    <property type="project" value="UniProtKB-SubCell"/>
</dbReference>
<evidence type="ECO:0000256" key="12">
    <source>
        <dbReference type="PIRNR" id="PIRNR000474"/>
    </source>
</evidence>
<dbReference type="GO" id="GO:0008376">
    <property type="term" value="F:acetylgalactosaminyltransferase activity"/>
    <property type="evidence" value="ECO:0007669"/>
    <property type="project" value="TreeGrafter"/>
</dbReference>
<evidence type="ECO:0000256" key="10">
    <source>
        <dbReference type="ARBA" id="ARBA00023136"/>
    </source>
</evidence>
<sequence>MEGCVFRVLLKLRSYKCICIILLCSGIVFYMSIRKGKQVKAEREWDTTSTPKQKTTTEAELPLKLLSTEKYKSLFQFDGIWLAPKNSCECTKTNRMTVYQLDDYIDKDQIASITERREKEFEEYQRRYPTMTKDAVIAVPNTPLSYPVYGAEVMPLHTIVIPGLGFHGNRTEKLQVILRASLGTLNTLADTSEEVVRGRGGKELTISTANVKLLNHILDHVTYTSTVFLVNAVDMVSFKTGPYLVKFPVTVRQRPLPKLFDPGPDNNLQNLVTVTTKTFLRYHKLHILIKSLRKFYPDLKLIVADDSEHPEKIEEANVEHYIMPFGKGWFAGRNLAISQVTTKYYLWVDDDFLFTENTKIEKLVKVLENTNLDMVGGSVSGNDFKFKIFYEEGEDGSCLHIRSGFYHSLEGFPNCVVTAGVTNFFLARTEESRRVAFDPKLQRVAHSEFFMDGLGNLLVGSCSDVSIEHQNRAPATDSLLVDVERSYNKFRTNTQEQMRFKLSLHYFKNRLKCYTRV</sequence>
<dbReference type="InterPro" id="IPR001173">
    <property type="entry name" value="Glyco_trans_2-like"/>
</dbReference>
<dbReference type="GeneID" id="129338596"/>
<dbReference type="InterPro" id="IPR011143">
    <property type="entry name" value="GM2_synthase"/>
</dbReference>
<evidence type="ECO:0000256" key="8">
    <source>
        <dbReference type="ARBA" id="ARBA00022989"/>
    </source>
</evidence>
<keyword evidence="5 12" id="KW-0808">Transferase</keyword>
<keyword evidence="10 12" id="KW-0472">Membrane</keyword>
<dbReference type="KEGG" id="emc:129338596"/>
<evidence type="ECO:0000256" key="4">
    <source>
        <dbReference type="ARBA" id="ARBA00022676"/>
    </source>
</evidence>
<keyword evidence="8 13" id="KW-1133">Transmembrane helix</keyword>
<evidence type="ECO:0000256" key="6">
    <source>
        <dbReference type="ARBA" id="ARBA00022692"/>
    </source>
</evidence>
<keyword evidence="7" id="KW-0735">Signal-anchor</keyword>
<dbReference type="RefSeq" id="XP_054848927.1">
    <property type="nucleotide sequence ID" value="XM_054992952.1"/>
</dbReference>
<comment type="subunit">
    <text evidence="3">Homodimer; disulfide-linked.</text>
</comment>
<evidence type="ECO:0000256" key="11">
    <source>
        <dbReference type="ARBA" id="ARBA00023157"/>
    </source>
</evidence>
<dbReference type="Proteomes" id="UP001190640">
    <property type="component" value="Chromosome 12"/>
</dbReference>
<protein>
    <recommendedName>
        <fullName evidence="12">Beta-1,4 N-acetylgalactosaminyltransferase</fullName>
    </recommendedName>
</protein>
<keyword evidence="9 12" id="KW-0333">Golgi apparatus</keyword>
<dbReference type="GO" id="GO:1901137">
    <property type="term" value="P:carbohydrate derivative biosynthetic process"/>
    <property type="evidence" value="ECO:0007669"/>
    <property type="project" value="UniProtKB-ARBA"/>
</dbReference>
<name>A0AA97LE25_EUBMA</name>
<dbReference type="PANTHER" id="PTHR15046">
    <property type="entry name" value="GLYCO_TRANS_2-LIKE DOMAIN-CONTAINING PROTEIN"/>
    <property type="match status" value="1"/>
</dbReference>
<dbReference type="Pfam" id="PF00535">
    <property type="entry name" value="Glycos_transf_2"/>
    <property type="match status" value="1"/>
</dbReference>
<dbReference type="InterPro" id="IPR029044">
    <property type="entry name" value="Nucleotide-diphossugar_trans"/>
</dbReference>
<gene>
    <name evidence="16" type="primary">B4GALNT2</name>
</gene>
<evidence type="ECO:0000256" key="5">
    <source>
        <dbReference type="ARBA" id="ARBA00022679"/>
    </source>
</evidence>
<feature type="domain" description="Glycosyltransferase 2-like" evidence="14">
    <location>
        <begin position="276"/>
        <end position="383"/>
    </location>
</feature>
<organism evidence="15 16">
    <name type="scientific">Eublepharis macularius</name>
    <name type="common">Leopard gecko</name>
    <name type="synonym">Cyrtodactylus macularius</name>
    <dbReference type="NCBI Taxonomy" id="481883"/>
    <lineage>
        <taxon>Eukaryota</taxon>
        <taxon>Metazoa</taxon>
        <taxon>Chordata</taxon>
        <taxon>Craniata</taxon>
        <taxon>Vertebrata</taxon>
        <taxon>Euteleostomi</taxon>
        <taxon>Lepidosauria</taxon>
        <taxon>Squamata</taxon>
        <taxon>Bifurcata</taxon>
        <taxon>Gekkota</taxon>
        <taxon>Eublepharidae</taxon>
        <taxon>Eublepharinae</taxon>
        <taxon>Eublepharis</taxon>
    </lineage>
</organism>
<comment type="similarity">
    <text evidence="2 12">Belongs to the glycosyltransferase 2 family.</text>
</comment>
<proteinExistence type="inferred from homology"/>
<dbReference type="CDD" id="cd00761">
    <property type="entry name" value="Glyco_tranf_GTA_type"/>
    <property type="match status" value="1"/>
</dbReference>
<keyword evidence="6 13" id="KW-0812">Transmembrane</keyword>
<evidence type="ECO:0000313" key="15">
    <source>
        <dbReference type="Proteomes" id="UP001190640"/>
    </source>
</evidence>
<evidence type="ECO:0000256" key="1">
    <source>
        <dbReference type="ARBA" id="ARBA00004323"/>
    </source>
</evidence>
<evidence type="ECO:0000256" key="3">
    <source>
        <dbReference type="ARBA" id="ARBA00011748"/>
    </source>
</evidence>
<dbReference type="SUPFAM" id="SSF53448">
    <property type="entry name" value="Nucleotide-diphospho-sugar transferases"/>
    <property type="match status" value="1"/>
</dbReference>
<evidence type="ECO:0000313" key="16">
    <source>
        <dbReference type="RefSeq" id="XP_054848927.1"/>
    </source>
</evidence>
<keyword evidence="15" id="KW-1185">Reference proteome</keyword>
<evidence type="ECO:0000256" key="13">
    <source>
        <dbReference type="SAM" id="Phobius"/>
    </source>
</evidence>
<dbReference type="AlphaFoldDB" id="A0AA97LE25"/>
<evidence type="ECO:0000256" key="9">
    <source>
        <dbReference type="ARBA" id="ARBA00023034"/>
    </source>
</evidence>
<accession>A0AA97LE25</accession>
<dbReference type="GO" id="GO:0006047">
    <property type="term" value="P:UDP-N-acetylglucosamine metabolic process"/>
    <property type="evidence" value="ECO:0007669"/>
    <property type="project" value="TreeGrafter"/>
</dbReference>
<dbReference type="CTD" id="124872"/>